<evidence type="ECO:0000256" key="13">
    <source>
        <dbReference type="ARBA" id="ARBA00023136"/>
    </source>
</evidence>
<keyword evidence="8 15" id="KW-1278">Translocase</keyword>
<feature type="transmembrane region" description="Helical" evidence="15">
    <location>
        <begin position="28"/>
        <end position="47"/>
    </location>
</feature>
<evidence type="ECO:0000256" key="1">
    <source>
        <dbReference type="ARBA" id="ARBA00004225"/>
    </source>
</evidence>
<evidence type="ECO:0000313" key="17">
    <source>
        <dbReference type="EMBL" id="QOW38129.1"/>
    </source>
</evidence>
<protein>
    <recommendedName>
        <fullName evidence="4 15">NADH-ubiquinone oxidoreductase chain 6</fullName>
        <ecNumber evidence="3 15">7.1.1.2</ecNumber>
    </recommendedName>
</protein>
<reference evidence="17" key="1">
    <citation type="journal article" date="2020" name="Gene">
        <title>Mitochondrial genomes of four American characins and phylogenetic relationships within the family Characidae (Teleostei: Characiformes).</title>
        <authorList>
            <person name="Liu H."/>
            <person name="Sun C."/>
            <person name="Zhu Y."/>
            <person name="Li Y."/>
            <person name="Wei Y."/>
            <person name="Ruan H."/>
        </authorList>
    </citation>
    <scope>NUCLEOTIDE SEQUENCE</scope>
</reference>
<evidence type="ECO:0000256" key="16">
    <source>
        <dbReference type="SAM" id="SignalP"/>
    </source>
</evidence>
<dbReference type="GO" id="GO:0031966">
    <property type="term" value="C:mitochondrial membrane"/>
    <property type="evidence" value="ECO:0007669"/>
    <property type="project" value="UniProtKB-SubCell"/>
</dbReference>
<keyword evidence="11 15" id="KW-0520">NAD</keyword>
<keyword evidence="13 15" id="KW-0472">Membrane</keyword>
<comment type="function">
    <text evidence="15">Core subunit of the mitochondrial membrane respiratory chain NADH dehydrogenase (Complex I) which catalyzes electron transfer from NADH through the respiratory chain, using ubiquinone as an electron acceptor. Essential for the catalytic activity and assembly of complex I.</text>
</comment>
<evidence type="ECO:0000256" key="15">
    <source>
        <dbReference type="RuleBase" id="RU004430"/>
    </source>
</evidence>
<keyword evidence="12 15" id="KW-0496">Mitochondrion</keyword>
<sequence>MLLYTILTALFLLVVGLAAVASNPSPYFGALALVFSSAVGCVILFTHGGTVLSLILFLIYMGGMLVVFAFTAALAAEPYPDSLGAVAITCFAVAYFYMAGMYVFPIAEGMLKGLVTLDDETGRATDNTANGILWFYHKGGAYLILSGWALFMTLLIVLELTRKVTKSLKDKEK</sequence>
<comment type="similarity">
    <text evidence="2 15">Belongs to the complex I subunit 6 family.</text>
</comment>
<evidence type="ECO:0000256" key="7">
    <source>
        <dbReference type="ARBA" id="ARBA00022692"/>
    </source>
</evidence>
<feature type="transmembrane region" description="Helical" evidence="15">
    <location>
        <begin position="82"/>
        <end position="104"/>
    </location>
</feature>
<evidence type="ECO:0000256" key="14">
    <source>
        <dbReference type="ARBA" id="ARBA00049551"/>
    </source>
</evidence>
<evidence type="ECO:0000256" key="4">
    <source>
        <dbReference type="ARBA" id="ARBA00021095"/>
    </source>
</evidence>
<evidence type="ECO:0000256" key="10">
    <source>
        <dbReference type="ARBA" id="ARBA00022989"/>
    </source>
</evidence>
<keyword evidence="5 15" id="KW-0813">Transport</keyword>
<keyword evidence="10 15" id="KW-1133">Transmembrane helix</keyword>
<feature type="chain" id="PRO_5030649451" description="NADH-ubiquinone oxidoreductase chain 6" evidence="16">
    <location>
        <begin position="19"/>
        <end position="173"/>
    </location>
</feature>
<dbReference type="PANTHER" id="PTHR11435">
    <property type="entry name" value="NADH UBIQUINONE OXIDOREDUCTASE SUBUNIT ND6"/>
    <property type="match status" value="1"/>
</dbReference>
<dbReference type="AlphaFoldDB" id="A0A7S6VGU9"/>
<evidence type="ECO:0000256" key="12">
    <source>
        <dbReference type="ARBA" id="ARBA00023128"/>
    </source>
</evidence>
<evidence type="ECO:0000256" key="11">
    <source>
        <dbReference type="ARBA" id="ARBA00023027"/>
    </source>
</evidence>
<name>A0A7S6VGU9_9TELE</name>
<evidence type="ECO:0000256" key="5">
    <source>
        <dbReference type="ARBA" id="ARBA00022448"/>
    </source>
</evidence>
<dbReference type="InterPro" id="IPR050269">
    <property type="entry name" value="ComplexI_Subunit6"/>
</dbReference>
<comment type="subcellular location">
    <subcellularLocation>
        <location evidence="1 15">Mitochondrion membrane</location>
        <topology evidence="1 15">Multi-pass membrane protein</topology>
    </subcellularLocation>
</comment>
<feature type="transmembrane region" description="Helical" evidence="15">
    <location>
        <begin position="54"/>
        <end position="76"/>
    </location>
</feature>
<comment type="catalytic activity">
    <reaction evidence="14 15">
        <text>a ubiquinone + NADH + 5 H(+)(in) = a ubiquinol + NAD(+) + 4 H(+)(out)</text>
        <dbReference type="Rhea" id="RHEA:29091"/>
        <dbReference type="Rhea" id="RHEA-COMP:9565"/>
        <dbReference type="Rhea" id="RHEA-COMP:9566"/>
        <dbReference type="ChEBI" id="CHEBI:15378"/>
        <dbReference type="ChEBI" id="CHEBI:16389"/>
        <dbReference type="ChEBI" id="CHEBI:17976"/>
        <dbReference type="ChEBI" id="CHEBI:57540"/>
        <dbReference type="ChEBI" id="CHEBI:57945"/>
        <dbReference type="EC" id="7.1.1.2"/>
    </reaction>
</comment>
<feature type="signal peptide" evidence="16">
    <location>
        <begin position="1"/>
        <end position="18"/>
    </location>
</feature>
<geneLocation type="mitochondrion" evidence="17"/>
<dbReference type="PANTHER" id="PTHR11435:SF1">
    <property type="entry name" value="NADH-UBIQUINONE OXIDOREDUCTASE CHAIN 6"/>
    <property type="match status" value="1"/>
</dbReference>
<gene>
    <name evidence="17" type="primary">ND6</name>
</gene>
<keyword evidence="16" id="KW-0732">Signal</keyword>
<keyword evidence="6 15" id="KW-0679">Respiratory chain</keyword>
<keyword evidence="7 15" id="KW-0812">Transmembrane</keyword>
<accession>A0A7S6VGU9</accession>
<dbReference type="EMBL" id="MT185594">
    <property type="protein sequence ID" value="QOW38129.1"/>
    <property type="molecule type" value="Genomic_DNA"/>
</dbReference>
<keyword evidence="15" id="KW-0830">Ubiquinone</keyword>
<keyword evidence="9 15" id="KW-0249">Electron transport</keyword>
<proteinExistence type="inferred from homology"/>
<dbReference type="Pfam" id="PF00499">
    <property type="entry name" value="Oxidored_q3"/>
    <property type="match status" value="1"/>
</dbReference>
<evidence type="ECO:0000256" key="9">
    <source>
        <dbReference type="ARBA" id="ARBA00022982"/>
    </source>
</evidence>
<evidence type="ECO:0000256" key="6">
    <source>
        <dbReference type="ARBA" id="ARBA00022660"/>
    </source>
</evidence>
<dbReference type="InterPro" id="IPR001457">
    <property type="entry name" value="NADH_UbQ/plastoQ_OxRdtase_su6"/>
</dbReference>
<evidence type="ECO:0000256" key="2">
    <source>
        <dbReference type="ARBA" id="ARBA00005698"/>
    </source>
</evidence>
<organism evidence="17">
    <name type="scientific">Aphyocharax rathbuni</name>
    <dbReference type="NCBI Taxonomy" id="1180188"/>
    <lineage>
        <taxon>Eukaryota</taxon>
        <taxon>Metazoa</taxon>
        <taxon>Chordata</taxon>
        <taxon>Craniata</taxon>
        <taxon>Vertebrata</taxon>
        <taxon>Euteleostomi</taxon>
        <taxon>Actinopterygii</taxon>
        <taxon>Neopterygii</taxon>
        <taxon>Teleostei</taxon>
        <taxon>Ostariophysi</taxon>
        <taxon>Characiformes</taxon>
        <taxon>Characoidei</taxon>
        <taxon>Characidae</taxon>
        <taxon>Aphyocharax</taxon>
    </lineage>
</organism>
<evidence type="ECO:0000256" key="3">
    <source>
        <dbReference type="ARBA" id="ARBA00012944"/>
    </source>
</evidence>
<evidence type="ECO:0000256" key="8">
    <source>
        <dbReference type="ARBA" id="ARBA00022967"/>
    </source>
</evidence>
<dbReference type="GO" id="GO:0008137">
    <property type="term" value="F:NADH dehydrogenase (ubiquinone) activity"/>
    <property type="evidence" value="ECO:0007669"/>
    <property type="project" value="UniProtKB-UniRule"/>
</dbReference>
<feature type="transmembrane region" description="Helical" evidence="15">
    <location>
        <begin position="140"/>
        <end position="158"/>
    </location>
</feature>
<dbReference type="EC" id="7.1.1.2" evidence="3 15"/>